<dbReference type="Pfam" id="PF03167">
    <property type="entry name" value="UDG"/>
    <property type="match status" value="1"/>
</dbReference>
<comment type="subcellular location">
    <subcellularLocation>
        <location evidence="7">Mitochondrion</location>
    </subcellularLocation>
    <subcellularLocation>
        <location evidence="7">Nucleus</location>
    </subcellularLocation>
</comment>
<dbReference type="OrthoDB" id="10031947at2759"/>
<evidence type="ECO:0000256" key="4">
    <source>
        <dbReference type="ARBA" id="ARBA00023128"/>
    </source>
</evidence>
<comment type="function">
    <text evidence="7">Excises uracil residues from the DNA which can arise as a result of misincorporation of dUMP residues by DNA polymerase or due to deamination of cytosine.</text>
</comment>
<feature type="compositionally biased region" description="Low complexity" evidence="9">
    <location>
        <begin position="407"/>
        <end position="422"/>
    </location>
</feature>
<dbReference type="InterPro" id="IPR002043">
    <property type="entry name" value="UDG_fam1"/>
</dbReference>
<sequence>MSNNLKRKASNVLDGDDYKKPRPNASITSYFAVKTPPCSAPASAANSFNSHCMKTPAAFVSSSFNKDKWVASLSEERRNLLELEIETLHESWLALLKDELVTEEFLNLKRFLNREIANGRKVFPPREDIYSWSRYTPFHNVKVVIVGQDPYHNFNQAHGLAFSVRPPTMTPPSLRNIYVCLTNDYPDFVTPPKNNGLLTPWAERGVLLLNTCLTVRAHEANSHANRGWERFTQRIIDLVAQKRQHGVVFMAWGTPAGKRVMKIDQKRHLVLKAVHPSPLSASRGFFTCGHFRKANEWLVSRYGPQGEIDWSLVPKKPVTVSLAPPQTTVPVDVSTPKQQIAPERADDTDKTTTSEENDETPSFQENKKMPAGKQEAVTTAGNNQPAEAKTAADGEDAENDEHKGDSKASAAVDTAPASAATSEAKSIKIDQSEKENIAHKQELSV</sequence>
<dbReference type="GO" id="GO:0005739">
    <property type="term" value="C:mitochondrion"/>
    <property type="evidence" value="ECO:0007669"/>
    <property type="project" value="UniProtKB-SubCell"/>
</dbReference>
<evidence type="ECO:0000259" key="10">
    <source>
        <dbReference type="SMART" id="SM00986"/>
    </source>
</evidence>
<feature type="domain" description="Uracil-DNA glycosylase-like" evidence="10">
    <location>
        <begin position="134"/>
        <end position="298"/>
    </location>
</feature>
<feature type="region of interest" description="Disordered" evidence="9">
    <location>
        <begin position="1"/>
        <end position="20"/>
    </location>
</feature>
<evidence type="ECO:0000256" key="3">
    <source>
        <dbReference type="ARBA" id="ARBA00022801"/>
    </source>
</evidence>
<dbReference type="GO" id="GO:0005634">
    <property type="term" value="C:nucleus"/>
    <property type="evidence" value="ECO:0007669"/>
    <property type="project" value="UniProtKB-SubCell"/>
</dbReference>
<dbReference type="CDD" id="cd10027">
    <property type="entry name" value="UDG-F1-like"/>
    <property type="match status" value="1"/>
</dbReference>
<comment type="catalytic activity">
    <reaction evidence="7">
        <text>Hydrolyzes single-stranded DNA or mismatched double-stranded DNA and polynucleotides, releasing free uracil.</text>
        <dbReference type="EC" id="3.2.2.27"/>
    </reaction>
</comment>
<feature type="active site" description="Proton acceptor" evidence="7 8">
    <location>
        <position position="149"/>
    </location>
</feature>
<gene>
    <name evidence="7" type="primary">UNG1</name>
    <name evidence="11" type="ORF">TD95_000076</name>
</gene>
<dbReference type="AlphaFoldDB" id="A0A0F4Z6N5"/>
<feature type="region of interest" description="Disordered" evidence="9">
    <location>
        <begin position="321"/>
        <end position="445"/>
    </location>
</feature>
<feature type="compositionally biased region" description="Polar residues" evidence="9">
    <location>
        <begin position="376"/>
        <end position="385"/>
    </location>
</feature>
<keyword evidence="5 7" id="KW-0234">DNA repair</keyword>
<dbReference type="Proteomes" id="UP000033483">
    <property type="component" value="Unassembled WGS sequence"/>
</dbReference>
<feature type="compositionally biased region" description="Basic and acidic residues" evidence="9">
    <location>
        <begin position="425"/>
        <end position="445"/>
    </location>
</feature>
<evidence type="ECO:0000256" key="7">
    <source>
        <dbReference type="HAMAP-Rule" id="MF_03166"/>
    </source>
</evidence>
<evidence type="ECO:0000313" key="12">
    <source>
        <dbReference type="Proteomes" id="UP000033483"/>
    </source>
</evidence>
<dbReference type="EC" id="3.2.2.27" evidence="7"/>
<feature type="compositionally biased region" description="Basic and acidic residues" evidence="9">
    <location>
        <begin position="343"/>
        <end position="353"/>
    </location>
</feature>
<evidence type="ECO:0000256" key="2">
    <source>
        <dbReference type="ARBA" id="ARBA00022763"/>
    </source>
</evidence>
<dbReference type="Gene3D" id="3.40.470.10">
    <property type="entry name" value="Uracil-DNA glycosylase-like domain"/>
    <property type="match status" value="1"/>
</dbReference>
<dbReference type="FunFam" id="3.40.470.10:FF:000007">
    <property type="entry name" value="Uracil-DNA glycosylase"/>
    <property type="match status" value="1"/>
</dbReference>
<reference evidence="11 12" key="1">
    <citation type="submission" date="2015-03" db="EMBL/GenBank/DDBJ databases">
        <authorList>
            <person name="Radwan O."/>
            <person name="Al-Naeli F.A."/>
            <person name="Rendon G.A."/>
            <person name="Fields C."/>
        </authorList>
    </citation>
    <scope>NUCLEOTIDE SEQUENCE [LARGE SCALE GENOMIC DNA]</scope>
    <source>
        <strain evidence="11">CR-DP1</strain>
    </source>
</reference>
<dbReference type="GO" id="GO:0004844">
    <property type="term" value="F:uracil DNA N-glycosylase activity"/>
    <property type="evidence" value="ECO:0007669"/>
    <property type="project" value="UniProtKB-UniRule"/>
</dbReference>
<evidence type="ECO:0000256" key="6">
    <source>
        <dbReference type="ARBA" id="ARBA00023242"/>
    </source>
</evidence>
<protein>
    <recommendedName>
        <fullName evidence="7">Uracil-DNA glycosylase</fullName>
        <shortName evidence="7">UDG</shortName>
        <ecNumber evidence="7">3.2.2.27</ecNumber>
    </recommendedName>
</protein>
<keyword evidence="3 7" id="KW-0378">Hydrolase</keyword>
<dbReference type="PROSITE" id="PS00130">
    <property type="entry name" value="U_DNA_GLYCOSYLASE"/>
    <property type="match status" value="1"/>
</dbReference>
<dbReference type="NCBIfam" id="NF003589">
    <property type="entry name" value="PRK05254.1-2"/>
    <property type="match status" value="1"/>
</dbReference>
<comment type="caution">
    <text evidence="11">The sequence shown here is derived from an EMBL/GenBank/DDBJ whole genome shotgun (WGS) entry which is preliminary data.</text>
</comment>
<accession>A0A0F4Z6N5</accession>
<dbReference type="InterPro" id="IPR036895">
    <property type="entry name" value="Uracil-DNA_glycosylase-like_sf"/>
</dbReference>
<dbReference type="PANTHER" id="PTHR11264:SF0">
    <property type="entry name" value="URACIL-DNA GLYCOSYLASE"/>
    <property type="match status" value="1"/>
</dbReference>
<dbReference type="SUPFAM" id="SSF52141">
    <property type="entry name" value="Uracil-DNA glycosylase-like"/>
    <property type="match status" value="1"/>
</dbReference>
<proteinExistence type="inferred from homology"/>
<dbReference type="SMART" id="SM00987">
    <property type="entry name" value="UreE_C"/>
    <property type="match status" value="1"/>
</dbReference>
<comment type="similarity">
    <text evidence="1 7">Belongs to the uracil-DNA glycosylase (UDG) superfamily. UNG family.</text>
</comment>
<evidence type="ECO:0000313" key="11">
    <source>
        <dbReference type="EMBL" id="KKA26194.1"/>
    </source>
</evidence>
<dbReference type="HAMAP" id="MF_00148">
    <property type="entry name" value="UDG"/>
    <property type="match status" value="1"/>
</dbReference>
<evidence type="ECO:0000256" key="1">
    <source>
        <dbReference type="ARBA" id="ARBA00008184"/>
    </source>
</evidence>
<keyword evidence="12" id="KW-1185">Reference proteome</keyword>
<dbReference type="NCBIfam" id="TIGR00628">
    <property type="entry name" value="ung"/>
    <property type="match status" value="1"/>
</dbReference>
<keyword evidence="2 7" id="KW-0227">DNA damage</keyword>
<evidence type="ECO:0000256" key="9">
    <source>
        <dbReference type="SAM" id="MobiDB-lite"/>
    </source>
</evidence>
<name>A0A0F4Z6N5_9PEZI</name>
<dbReference type="NCBIfam" id="NF003592">
    <property type="entry name" value="PRK05254.1-5"/>
    <property type="match status" value="1"/>
</dbReference>
<dbReference type="SMART" id="SM00986">
    <property type="entry name" value="UDG"/>
    <property type="match status" value="1"/>
</dbReference>
<dbReference type="GO" id="GO:0097510">
    <property type="term" value="P:base-excision repair, AP site formation via deaminated base removal"/>
    <property type="evidence" value="ECO:0007669"/>
    <property type="project" value="TreeGrafter"/>
</dbReference>
<dbReference type="InterPro" id="IPR005122">
    <property type="entry name" value="Uracil-DNA_glycosylase-like"/>
</dbReference>
<evidence type="ECO:0000256" key="8">
    <source>
        <dbReference type="PROSITE-ProRule" id="PRU10072"/>
    </source>
</evidence>
<dbReference type="EMBL" id="LAEV01002237">
    <property type="protein sequence ID" value="KKA26194.1"/>
    <property type="molecule type" value="Genomic_DNA"/>
</dbReference>
<keyword evidence="6 7" id="KW-0539">Nucleus</keyword>
<keyword evidence="4 7" id="KW-0496">Mitochondrion</keyword>
<dbReference type="NCBIfam" id="NF003588">
    <property type="entry name" value="PRK05254.1-1"/>
    <property type="match status" value="1"/>
</dbReference>
<evidence type="ECO:0000256" key="5">
    <source>
        <dbReference type="ARBA" id="ARBA00023204"/>
    </source>
</evidence>
<dbReference type="PANTHER" id="PTHR11264">
    <property type="entry name" value="URACIL-DNA GLYCOSYLASE"/>
    <property type="match status" value="1"/>
</dbReference>
<organism evidence="11 12">
    <name type="scientific">Thielaviopsis punctulata</name>
    <dbReference type="NCBI Taxonomy" id="72032"/>
    <lineage>
        <taxon>Eukaryota</taxon>
        <taxon>Fungi</taxon>
        <taxon>Dikarya</taxon>
        <taxon>Ascomycota</taxon>
        <taxon>Pezizomycotina</taxon>
        <taxon>Sordariomycetes</taxon>
        <taxon>Hypocreomycetidae</taxon>
        <taxon>Microascales</taxon>
        <taxon>Ceratocystidaceae</taxon>
        <taxon>Thielaviopsis</taxon>
    </lineage>
</organism>
<dbReference type="InterPro" id="IPR018085">
    <property type="entry name" value="Ura-DNA_Glyclase_AS"/>
</dbReference>